<dbReference type="Pfam" id="PF01609">
    <property type="entry name" value="DDE_Tnp_1"/>
    <property type="match status" value="1"/>
</dbReference>
<dbReference type="GO" id="GO:0003677">
    <property type="term" value="F:DNA binding"/>
    <property type="evidence" value="ECO:0007669"/>
    <property type="project" value="InterPro"/>
</dbReference>
<name>A0A8E2D4S7_9PORP</name>
<evidence type="ECO:0000259" key="1">
    <source>
        <dbReference type="Pfam" id="PF01609"/>
    </source>
</evidence>
<keyword evidence="3" id="KW-1185">Reference proteome</keyword>
<dbReference type="Proteomes" id="UP000574332">
    <property type="component" value="Unassembled WGS sequence"/>
</dbReference>
<reference evidence="2 3" key="1">
    <citation type="submission" date="2020-07" db="EMBL/GenBank/DDBJ databases">
        <title>Genomic Encyclopedia of Type Strains, Phase IV (KMG-IV): sequencing the most valuable type-strain genomes for metagenomic binning, comparative biology and taxonomic classification.</title>
        <authorList>
            <person name="Goeker M."/>
        </authorList>
    </citation>
    <scope>NUCLEOTIDE SEQUENCE [LARGE SCALE GENOMIC DNA]</scope>
    <source>
        <strain evidence="2 3">DSM 23697</strain>
    </source>
</reference>
<sequence>MSGVIHSFDLTKASVHDIHYLKDVKCNFQNCTIIGDRGYIGAAIQLDLFEKANIKLEVPYRSNQKDWKPVFSPFAKARKRVETLFAQLCDQFMIIRNYAKQTEGLFTRITGKISALTILQYINKINNKPIGQIKYALI</sequence>
<evidence type="ECO:0000313" key="2">
    <source>
        <dbReference type="EMBL" id="NYI50437.1"/>
    </source>
</evidence>
<comment type="caution">
    <text evidence="2">The sequence shown here is derived from an EMBL/GenBank/DDBJ whole genome shotgun (WGS) entry which is preliminary data.</text>
</comment>
<dbReference type="GO" id="GO:0006313">
    <property type="term" value="P:DNA transposition"/>
    <property type="evidence" value="ECO:0007669"/>
    <property type="project" value="InterPro"/>
</dbReference>
<dbReference type="GO" id="GO:0004803">
    <property type="term" value="F:transposase activity"/>
    <property type="evidence" value="ECO:0007669"/>
    <property type="project" value="InterPro"/>
</dbReference>
<protein>
    <recommendedName>
        <fullName evidence="1">Transposase IS4-like domain-containing protein</fullName>
    </recommendedName>
</protein>
<feature type="domain" description="Transposase IS4-like" evidence="1">
    <location>
        <begin position="2"/>
        <end position="117"/>
    </location>
</feature>
<gene>
    <name evidence="2" type="ORF">F5613_002567</name>
</gene>
<evidence type="ECO:0000313" key="3">
    <source>
        <dbReference type="Proteomes" id="UP000574332"/>
    </source>
</evidence>
<organism evidence="2 3">
    <name type="scientific">Macellibacteroides fermentans</name>
    <dbReference type="NCBI Taxonomy" id="879969"/>
    <lineage>
        <taxon>Bacteria</taxon>
        <taxon>Pseudomonadati</taxon>
        <taxon>Bacteroidota</taxon>
        <taxon>Bacteroidia</taxon>
        <taxon>Bacteroidales</taxon>
        <taxon>Porphyromonadaceae</taxon>
        <taxon>Macellibacteroides</taxon>
    </lineage>
</organism>
<accession>A0A8E2D4S7</accession>
<dbReference type="EMBL" id="JACCCY010000003">
    <property type="protein sequence ID" value="NYI50437.1"/>
    <property type="molecule type" value="Genomic_DNA"/>
</dbReference>
<proteinExistence type="predicted"/>
<dbReference type="InterPro" id="IPR002559">
    <property type="entry name" value="Transposase_11"/>
</dbReference>
<dbReference type="AlphaFoldDB" id="A0A8E2D4S7"/>